<organism evidence="4">
    <name type="scientific">marine sediment metagenome</name>
    <dbReference type="NCBI Taxonomy" id="412755"/>
    <lineage>
        <taxon>unclassified sequences</taxon>
        <taxon>metagenomes</taxon>
        <taxon>ecological metagenomes</taxon>
    </lineage>
</organism>
<dbReference type="SUPFAM" id="SSF118196">
    <property type="entry name" value="YaeB-like"/>
    <property type="match status" value="1"/>
</dbReference>
<sequence>QIRFNPVLVSVVPLLKVRGNVLHVRGLDAVDGSPVLDVKPYIPHFDGVPDARVPQWVTDRARGT</sequence>
<evidence type="ECO:0000256" key="1">
    <source>
        <dbReference type="ARBA" id="ARBA00022691"/>
    </source>
</evidence>
<evidence type="ECO:0000313" key="4">
    <source>
        <dbReference type="EMBL" id="KKK71489.1"/>
    </source>
</evidence>
<dbReference type="InterPro" id="IPR036413">
    <property type="entry name" value="YaeB-like_sf"/>
</dbReference>
<protein>
    <recommendedName>
        <fullName evidence="3">TsaA-like domain-containing protein</fullName>
    </recommendedName>
</protein>
<dbReference type="EMBL" id="LAZR01057711">
    <property type="protein sequence ID" value="KKK71489.1"/>
    <property type="molecule type" value="Genomic_DNA"/>
</dbReference>
<dbReference type="InterPro" id="IPR036414">
    <property type="entry name" value="YaeB_N_sf"/>
</dbReference>
<evidence type="ECO:0000256" key="2">
    <source>
        <dbReference type="ARBA" id="ARBA00033753"/>
    </source>
</evidence>
<reference evidence="4" key="1">
    <citation type="journal article" date="2015" name="Nature">
        <title>Complex archaea that bridge the gap between prokaryotes and eukaryotes.</title>
        <authorList>
            <person name="Spang A."/>
            <person name="Saw J.H."/>
            <person name="Jorgensen S.L."/>
            <person name="Zaremba-Niedzwiedzka K."/>
            <person name="Martijn J."/>
            <person name="Lind A.E."/>
            <person name="van Eijk R."/>
            <person name="Schleper C."/>
            <person name="Guy L."/>
            <person name="Ettema T.J."/>
        </authorList>
    </citation>
    <scope>NUCLEOTIDE SEQUENCE</scope>
</reference>
<dbReference type="InterPro" id="IPR040372">
    <property type="entry name" value="YaeB-like"/>
</dbReference>
<proteinExistence type="inferred from homology"/>
<dbReference type="Gene3D" id="2.40.30.70">
    <property type="entry name" value="YaeB-like"/>
    <property type="match status" value="1"/>
</dbReference>
<comment type="similarity">
    <text evidence="2">Belongs to the tRNA methyltransferase O family.</text>
</comment>
<feature type="non-terminal residue" evidence="4">
    <location>
        <position position="1"/>
    </location>
</feature>
<dbReference type="PROSITE" id="PS51668">
    <property type="entry name" value="TSAA_2"/>
    <property type="match status" value="1"/>
</dbReference>
<gene>
    <name evidence="4" type="ORF">LCGC14_2913410</name>
</gene>
<dbReference type="InterPro" id="IPR023370">
    <property type="entry name" value="TrmO-like_N"/>
</dbReference>
<comment type="caution">
    <text evidence="4">The sequence shown here is derived from an EMBL/GenBank/DDBJ whole genome shotgun (WGS) entry which is preliminary data.</text>
</comment>
<feature type="domain" description="TsaA-like" evidence="3">
    <location>
        <begin position="1"/>
        <end position="50"/>
    </location>
</feature>
<dbReference type="AlphaFoldDB" id="A0A0F8ZYM3"/>
<dbReference type="PANTHER" id="PTHR12818">
    <property type="entry name" value="TRNA (ADENINE(37)-N6)-METHYLTRANSFERASE"/>
    <property type="match status" value="1"/>
</dbReference>
<dbReference type="Pfam" id="PF01980">
    <property type="entry name" value="TrmO_N"/>
    <property type="match status" value="1"/>
</dbReference>
<evidence type="ECO:0000259" key="3">
    <source>
        <dbReference type="PROSITE" id="PS51668"/>
    </source>
</evidence>
<dbReference type="PANTHER" id="PTHR12818:SF0">
    <property type="entry name" value="TRNA (ADENINE(37)-N6)-METHYLTRANSFERASE"/>
    <property type="match status" value="1"/>
</dbReference>
<accession>A0A0F8ZYM3</accession>
<keyword evidence="1" id="KW-0949">S-adenosyl-L-methionine</keyword>
<name>A0A0F8ZYM3_9ZZZZ</name>